<dbReference type="Gene3D" id="1.20.1560.10">
    <property type="entry name" value="ABC transporter type 1, transmembrane domain"/>
    <property type="match status" value="2"/>
</dbReference>
<dbReference type="Ensembl" id="ENSMMOT00000003157.1">
    <property type="protein sequence ID" value="ENSMMOP00000003108.1"/>
    <property type="gene ID" value="ENSMMOG00000001606.1"/>
</dbReference>
<proteinExistence type="predicted"/>
<dbReference type="Pfam" id="PF00005">
    <property type="entry name" value="ABC_tran"/>
    <property type="match status" value="1"/>
</dbReference>
<evidence type="ECO:0000256" key="4">
    <source>
        <dbReference type="ARBA" id="ARBA00022840"/>
    </source>
</evidence>
<feature type="domain" description="ABC transporter" evidence="8">
    <location>
        <begin position="466"/>
        <end position="701"/>
    </location>
</feature>
<feature type="transmembrane region" description="Helical" evidence="7">
    <location>
        <begin position="196"/>
        <end position="222"/>
    </location>
</feature>
<sequence length="714" mass="78788">MKEAVLYGVLVLVSDAVLSLALWAGLVLLRCSSCGGLAAAWGFAAVKWAILGNFAPILTDGKQRAVLARLAALLCLLSPVFESGRVLVAPPSEPYARPSPDLSMLLLAQVSSLLACAVWESGVCAYGKKEKCNNDQDAKQLLLRMLKYFIPDTLYIVAAFSFLIFTVICEALIPLYQGKVIDMLKGDALESSFSYVIGQLALVSLGSSLFASLRGGLFMCILSRLNRRLKHKVFHNLLWHDVHFFEKNDPGEDLSSRLQRDVDKMGRTVAFNANAMVRSLVRTCLMFGVMLNLSWELTVLTCIEMPCLLLVTQELKKQIQDCHAKTEGLALQTLKWIRIVRSFKAEDDEARRYNEAVDEMRAVKIRSGTYSYIYGLTRRVVSLVLKVFMLVQARSLISSGRLTTGSLVTFFLYQSPISRSLMEILYSYGETVSTVQVISKVFGYLDGVSECDKDGELAPEKLEGSIVFQNVTFTYPSSLADKPALKSLSLEIQAGKMTALVGPSGSGKTTCISLLKRLYKPQEGMILLGGKPLHQYKHKYLHQKVVLVSQNLELFSGSLRYNIEYGLKDCPIDKVREAAKTATADAVFSELTDGYDTDLGGCGNSLSTGQQHCIALIRALVRDPQIIILDETTGKVDAKVWHAVLQKVLSAGGTVLVVAHNLKSVETADRIIFIRNGEVVEEGTHHELMITLSNKSKPTNEQKTNSHITVLFEK</sequence>
<feature type="transmembrane region" description="Helical" evidence="7">
    <location>
        <begin position="66"/>
        <end position="84"/>
    </location>
</feature>
<evidence type="ECO:0000313" key="10">
    <source>
        <dbReference type="Ensembl" id="ENSMMOP00000003108.1"/>
    </source>
</evidence>
<dbReference type="InterPro" id="IPR027417">
    <property type="entry name" value="P-loop_NTPase"/>
</dbReference>
<dbReference type="InterPro" id="IPR003439">
    <property type="entry name" value="ABC_transporter-like_ATP-bd"/>
</dbReference>
<evidence type="ECO:0000313" key="11">
    <source>
        <dbReference type="Proteomes" id="UP000261620"/>
    </source>
</evidence>
<keyword evidence="6 7" id="KW-0472">Membrane</keyword>
<dbReference type="SUPFAM" id="SSF90123">
    <property type="entry name" value="ABC transporter transmembrane region"/>
    <property type="match status" value="1"/>
</dbReference>
<dbReference type="STRING" id="94237.ENSMMOP00000003108"/>
<dbReference type="InterPro" id="IPR039421">
    <property type="entry name" value="Type_1_exporter"/>
</dbReference>
<feature type="transmembrane region" description="Helical" evidence="7">
    <location>
        <begin position="7"/>
        <end position="29"/>
    </location>
</feature>
<evidence type="ECO:0000259" key="9">
    <source>
        <dbReference type="PROSITE" id="PS50929"/>
    </source>
</evidence>
<comment type="subcellular location">
    <subcellularLocation>
        <location evidence="1">Membrane</location>
        <topology evidence="1">Multi-pass membrane protein</topology>
    </subcellularLocation>
</comment>
<dbReference type="SUPFAM" id="SSF52540">
    <property type="entry name" value="P-loop containing nucleoside triphosphate hydrolases"/>
    <property type="match status" value="1"/>
</dbReference>
<dbReference type="Gene3D" id="3.40.50.300">
    <property type="entry name" value="P-loop containing nucleotide triphosphate hydrolases"/>
    <property type="match status" value="1"/>
</dbReference>
<reference evidence="10" key="2">
    <citation type="submission" date="2025-09" db="UniProtKB">
        <authorList>
            <consortium name="Ensembl"/>
        </authorList>
    </citation>
    <scope>IDENTIFICATION</scope>
</reference>
<dbReference type="PROSITE" id="PS50893">
    <property type="entry name" value="ABC_TRANSPORTER_2"/>
    <property type="match status" value="1"/>
</dbReference>
<reference evidence="10" key="1">
    <citation type="submission" date="2025-08" db="UniProtKB">
        <authorList>
            <consortium name="Ensembl"/>
        </authorList>
    </citation>
    <scope>IDENTIFICATION</scope>
</reference>
<dbReference type="AlphaFoldDB" id="A0A3Q3VQ85"/>
<feature type="transmembrane region" description="Helical" evidence="7">
    <location>
        <begin position="104"/>
        <end position="127"/>
    </location>
</feature>
<dbReference type="PANTHER" id="PTHR43394">
    <property type="entry name" value="ATP-DEPENDENT PERMEASE MDL1, MITOCHONDRIAL"/>
    <property type="match status" value="1"/>
</dbReference>
<feature type="domain" description="ABC transmembrane type-1" evidence="9">
    <location>
        <begin position="157"/>
        <end position="433"/>
    </location>
</feature>
<dbReference type="GO" id="GO:0005524">
    <property type="term" value="F:ATP binding"/>
    <property type="evidence" value="ECO:0007669"/>
    <property type="project" value="UniProtKB-KW"/>
</dbReference>
<dbReference type="PROSITE" id="PS50929">
    <property type="entry name" value="ABC_TM1F"/>
    <property type="match status" value="1"/>
</dbReference>
<dbReference type="GO" id="GO:0015421">
    <property type="term" value="F:ABC-type oligopeptide transporter activity"/>
    <property type="evidence" value="ECO:0007669"/>
    <property type="project" value="TreeGrafter"/>
</dbReference>
<organism evidence="10 11">
    <name type="scientific">Mola mola</name>
    <name type="common">Ocean sunfish</name>
    <name type="synonym">Tetraodon mola</name>
    <dbReference type="NCBI Taxonomy" id="94237"/>
    <lineage>
        <taxon>Eukaryota</taxon>
        <taxon>Metazoa</taxon>
        <taxon>Chordata</taxon>
        <taxon>Craniata</taxon>
        <taxon>Vertebrata</taxon>
        <taxon>Euteleostomi</taxon>
        <taxon>Actinopterygii</taxon>
        <taxon>Neopterygii</taxon>
        <taxon>Teleostei</taxon>
        <taxon>Neoteleostei</taxon>
        <taxon>Acanthomorphata</taxon>
        <taxon>Eupercaria</taxon>
        <taxon>Tetraodontiformes</taxon>
        <taxon>Molidae</taxon>
        <taxon>Mola</taxon>
    </lineage>
</organism>
<dbReference type="InterPro" id="IPR003593">
    <property type="entry name" value="AAA+_ATPase"/>
</dbReference>
<keyword evidence="5 7" id="KW-1133">Transmembrane helix</keyword>
<evidence type="ECO:0000256" key="7">
    <source>
        <dbReference type="SAM" id="Phobius"/>
    </source>
</evidence>
<dbReference type="SMART" id="SM00382">
    <property type="entry name" value="AAA"/>
    <property type="match status" value="1"/>
</dbReference>
<evidence type="ECO:0000256" key="2">
    <source>
        <dbReference type="ARBA" id="ARBA00022692"/>
    </source>
</evidence>
<dbReference type="PANTHER" id="PTHR43394:SF14">
    <property type="entry name" value="TRANSPORTER 2, ATP BINDING CASSETTE SUBFAMILY B"/>
    <property type="match status" value="1"/>
</dbReference>
<keyword evidence="11" id="KW-1185">Reference proteome</keyword>
<evidence type="ECO:0000259" key="8">
    <source>
        <dbReference type="PROSITE" id="PS50893"/>
    </source>
</evidence>
<evidence type="ECO:0000256" key="1">
    <source>
        <dbReference type="ARBA" id="ARBA00004141"/>
    </source>
</evidence>
<dbReference type="Proteomes" id="UP000261620">
    <property type="component" value="Unplaced"/>
</dbReference>
<dbReference type="GO" id="GO:0016887">
    <property type="term" value="F:ATP hydrolysis activity"/>
    <property type="evidence" value="ECO:0007669"/>
    <property type="project" value="InterPro"/>
</dbReference>
<keyword evidence="3" id="KW-0547">Nucleotide-binding</keyword>
<evidence type="ECO:0000256" key="5">
    <source>
        <dbReference type="ARBA" id="ARBA00022989"/>
    </source>
</evidence>
<dbReference type="Pfam" id="PF00664">
    <property type="entry name" value="ABC_membrane"/>
    <property type="match status" value="1"/>
</dbReference>
<keyword evidence="2 7" id="KW-0812">Transmembrane</keyword>
<accession>A0A3Q3VQ85</accession>
<dbReference type="GO" id="GO:0016020">
    <property type="term" value="C:membrane"/>
    <property type="evidence" value="ECO:0007669"/>
    <property type="project" value="UniProtKB-SubCell"/>
</dbReference>
<feature type="transmembrane region" description="Helical" evidence="7">
    <location>
        <begin position="35"/>
        <end position="54"/>
    </location>
</feature>
<dbReference type="InterPro" id="IPR036640">
    <property type="entry name" value="ABC1_TM_sf"/>
</dbReference>
<feature type="transmembrane region" description="Helical" evidence="7">
    <location>
        <begin position="148"/>
        <end position="176"/>
    </location>
</feature>
<evidence type="ECO:0000256" key="6">
    <source>
        <dbReference type="ARBA" id="ARBA00023136"/>
    </source>
</evidence>
<keyword evidence="4" id="KW-0067">ATP-binding</keyword>
<dbReference type="InterPro" id="IPR011527">
    <property type="entry name" value="ABC1_TM_dom"/>
</dbReference>
<protein>
    <submittedName>
        <fullName evidence="10">Uncharacterized protein</fullName>
    </submittedName>
</protein>
<evidence type="ECO:0000256" key="3">
    <source>
        <dbReference type="ARBA" id="ARBA00022741"/>
    </source>
</evidence>
<name>A0A3Q3VQ85_MOLML</name>